<keyword evidence="3 6" id="KW-0238">DNA-binding</keyword>
<dbReference type="GO" id="GO:0005524">
    <property type="term" value="F:ATP binding"/>
    <property type="evidence" value="ECO:0007669"/>
    <property type="project" value="InterPro"/>
</dbReference>
<gene>
    <name evidence="6 9" type="primary">ruvA</name>
    <name evidence="9" type="ORF">NCTC10118_00130</name>
</gene>
<comment type="function">
    <text evidence="6">The RuvA-RuvB-RuvC complex processes Holliday junction (HJ) DNA during genetic recombination and DNA repair, while the RuvA-RuvB complex plays an important role in the rescue of blocked DNA replication forks via replication fork reversal (RFR). RuvA specifically binds to HJ cruciform DNA, conferring on it an open structure. The RuvB hexamer acts as an ATP-dependent pump, pulling dsDNA into and through the RuvAB complex. HJ branch migration allows RuvC to scan DNA until it finds its consensus sequence, where it cleaves and resolves the cruciform DNA.</text>
</comment>
<dbReference type="SUPFAM" id="SSF47781">
    <property type="entry name" value="RuvA domain 2-like"/>
    <property type="match status" value="1"/>
</dbReference>
<dbReference type="EMBL" id="LR214972">
    <property type="protein sequence ID" value="VEU62771.1"/>
    <property type="molecule type" value="Genomic_DNA"/>
</dbReference>
<evidence type="ECO:0000256" key="5">
    <source>
        <dbReference type="ARBA" id="ARBA00023204"/>
    </source>
</evidence>
<reference evidence="9 10" key="1">
    <citation type="submission" date="2019-01" db="EMBL/GenBank/DDBJ databases">
        <authorList>
            <consortium name="Pathogen Informatics"/>
        </authorList>
    </citation>
    <scope>NUCLEOTIDE SEQUENCE [LARGE SCALE GENOMIC DNA]</scope>
    <source>
        <strain evidence="9 10">NCTC10118</strain>
    </source>
</reference>
<dbReference type="Proteomes" id="UP000289952">
    <property type="component" value="Chromosome"/>
</dbReference>
<keyword evidence="9" id="KW-0067">ATP-binding</keyword>
<dbReference type="CDD" id="cd14332">
    <property type="entry name" value="UBA_RuvA_C"/>
    <property type="match status" value="1"/>
</dbReference>
<dbReference type="InterPro" id="IPR010994">
    <property type="entry name" value="RuvA_2-like"/>
</dbReference>
<keyword evidence="2 6" id="KW-0227">DNA damage</keyword>
<dbReference type="Pfam" id="PF14520">
    <property type="entry name" value="HHH_5"/>
    <property type="match status" value="1"/>
</dbReference>
<dbReference type="AlphaFoldDB" id="A0A449ACL0"/>
<protein>
    <recommendedName>
        <fullName evidence="6">Holliday junction branch migration complex subunit RuvA</fullName>
    </recommendedName>
</protein>
<dbReference type="InterPro" id="IPR011114">
    <property type="entry name" value="RuvA_C"/>
</dbReference>
<accession>A0A449ACL0</accession>
<dbReference type="GO" id="GO:0048476">
    <property type="term" value="C:Holliday junction resolvase complex"/>
    <property type="evidence" value="ECO:0007669"/>
    <property type="project" value="UniProtKB-UniRule"/>
</dbReference>
<dbReference type="NCBIfam" id="TIGR00084">
    <property type="entry name" value="ruvA"/>
    <property type="match status" value="1"/>
</dbReference>
<evidence type="ECO:0000259" key="8">
    <source>
        <dbReference type="Pfam" id="PF07499"/>
    </source>
</evidence>
<organism evidence="9 10">
    <name type="scientific">Mycoplasmopsis bovirhinis</name>
    <dbReference type="NCBI Taxonomy" id="29553"/>
    <lineage>
        <taxon>Bacteria</taxon>
        <taxon>Bacillati</taxon>
        <taxon>Mycoplasmatota</taxon>
        <taxon>Mycoplasmoidales</taxon>
        <taxon>Metamycoplasmataceae</taxon>
        <taxon>Mycoplasmopsis</taxon>
    </lineage>
</organism>
<keyword evidence="10" id="KW-1185">Reference proteome</keyword>
<keyword evidence="9" id="KW-0378">Hydrolase</keyword>
<evidence type="ECO:0000313" key="9">
    <source>
        <dbReference type="EMBL" id="VEU62771.1"/>
    </source>
</evidence>
<dbReference type="RefSeq" id="WP_129620993.1">
    <property type="nucleotide sequence ID" value="NZ_LR214972.1"/>
</dbReference>
<dbReference type="GO" id="GO:0009378">
    <property type="term" value="F:four-way junction helicase activity"/>
    <property type="evidence" value="ECO:0007669"/>
    <property type="project" value="InterPro"/>
</dbReference>
<feature type="region of interest" description="Domain III" evidence="6">
    <location>
        <begin position="140"/>
        <end position="196"/>
    </location>
</feature>
<dbReference type="OrthoDB" id="5293449at2"/>
<comment type="domain">
    <text evidence="6">Has three domains with a flexible linker between the domains II and III and assumes an 'L' shape. Domain III is highly mobile and contacts RuvB.</text>
</comment>
<keyword evidence="5 6" id="KW-0234">DNA repair</keyword>
<proteinExistence type="inferred from homology"/>
<name>A0A449ACL0_9BACT</name>
<dbReference type="GO" id="GO:0005737">
    <property type="term" value="C:cytoplasm"/>
    <property type="evidence" value="ECO:0007669"/>
    <property type="project" value="UniProtKB-SubCell"/>
</dbReference>
<evidence type="ECO:0000256" key="4">
    <source>
        <dbReference type="ARBA" id="ARBA00023172"/>
    </source>
</evidence>
<evidence type="ECO:0000256" key="1">
    <source>
        <dbReference type="ARBA" id="ARBA00022490"/>
    </source>
</evidence>
<evidence type="ECO:0000259" key="7">
    <source>
        <dbReference type="Pfam" id="PF01330"/>
    </source>
</evidence>
<comment type="similarity">
    <text evidence="6">Belongs to the RuvA family.</text>
</comment>
<keyword evidence="9" id="KW-0347">Helicase</keyword>
<dbReference type="GO" id="GO:0016787">
    <property type="term" value="F:hydrolase activity"/>
    <property type="evidence" value="ECO:0007669"/>
    <property type="project" value="UniProtKB-KW"/>
</dbReference>
<evidence type="ECO:0000256" key="6">
    <source>
        <dbReference type="HAMAP-Rule" id="MF_00031"/>
    </source>
</evidence>
<dbReference type="GO" id="GO:0006310">
    <property type="term" value="P:DNA recombination"/>
    <property type="evidence" value="ECO:0007669"/>
    <property type="project" value="UniProtKB-UniRule"/>
</dbReference>
<evidence type="ECO:0000256" key="3">
    <source>
        <dbReference type="ARBA" id="ARBA00023125"/>
    </source>
</evidence>
<feature type="domain" description="Holliday junction DNA helicase RuvA C-terminal" evidence="8">
    <location>
        <begin position="144"/>
        <end position="183"/>
    </location>
</feature>
<dbReference type="HAMAP" id="MF_00031">
    <property type="entry name" value="DNA_HJ_migration_RuvA"/>
    <property type="match status" value="1"/>
</dbReference>
<dbReference type="GO" id="GO:0006281">
    <property type="term" value="P:DNA repair"/>
    <property type="evidence" value="ECO:0007669"/>
    <property type="project" value="UniProtKB-UniRule"/>
</dbReference>
<dbReference type="Pfam" id="PF07499">
    <property type="entry name" value="RuvA_C"/>
    <property type="match status" value="1"/>
</dbReference>
<evidence type="ECO:0000256" key="2">
    <source>
        <dbReference type="ARBA" id="ARBA00022763"/>
    </source>
</evidence>
<dbReference type="GO" id="GO:0000400">
    <property type="term" value="F:four-way junction DNA binding"/>
    <property type="evidence" value="ECO:0007669"/>
    <property type="project" value="UniProtKB-UniRule"/>
</dbReference>
<keyword evidence="4 6" id="KW-0233">DNA recombination</keyword>
<keyword evidence="9" id="KW-0547">Nucleotide-binding</keyword>
<dbReference type="Pfam" id="PF01330">
    <property type="entry name" value="RuvA_N"/>
    <property type="match status" value="1"/>
</dbReference>
<dbReference type="InterPro" id="IPR013849">
    <property type="entry name" value="DNA_helicase_Holl-junc_RuvA_I"/>
</dbReference>
<dbReference type="InterPro" id="IPR000085">
    <property type="entry name" value="RuvA"/>
</dbReference>
<sequence>MILYKIGEIVFKNKTSIIFENKGDGYIVNVANINRFEVGTKCKIYLYEQNTEFYKNIYGFKDFKERLLFTDLITVEKVGPKIAMTILEKGWEVVAHHIATDNWAELAKINFVSEKTARYICVELKSKWSKLIDLSKEKRTEVNNLTDLTNTLSSLGFKRNQIEYALANITEKTDLDKMVEESINLITTNSESHLRT</sequence>
<comment type="subcellular location">
    <subcellularLocation>
        <location evidence="6">Cytoplasm</location>
    </subcellularLocation>
</comment>
<comment type="subunit">
    <text evidence="6">Homotetramer. Forms an RuvA(8)-RuvB(12)-Holliday junction (HJ) complex. HJ DNA is sandwiched between 2 RuvA tetramers; dsDNA enters through RuvA and exits via RuvB. An RuvB hexamer assembles on each DNA strand where it exits the tetramer. Each RuvB hexamer is contacted by two RuvA subunits (via domain III) on 2 adjacent RuvB subunits; this complex drives branch migration. In the full resolvosome a probable DNA-RuvA(4)-RuvB(12)-RuvC(2) complex forms which resolves the HJ.</text>
</comment>
<dbReference type="Gene3D" id="1.10.150.20">
    <property type="entry name" value="5' to 3' exonuclease, C-terminal subdomain"/>
    <property type="match status" value="1"/>
</dbReference>
<dbReference type="GO" id="GO:0009379">
    <property type="term" value="C:Holliday junction helicase complex"/>
    <property type="evidence" value="ECO:0007669"/>
    <property type="project" value="InterPro"/>
</dbReference>
<evidence type="ECO:0000313" key="10">
    <source>
        <dbReference type="Proteomes" id="UP000289952"/>
    </source>
</evidence>
<comment type="caution">
    <text evidence="6">Lacks conserved residue(s) required for the propagation of feature annotation.</text>
</comment>
<keyword evidence="1 6" id="KW-0963">Cytoplasm</keyword>
<feature type="domain" description="DNA helicase Holliday junction RuvA type" evidence="7">
    <location>
        <begin position="1"/>
        <end position="59"/>
    </location>
</feature>